<dbReference type="EMBL" id="FOCX01000003">
    <property type="protein sequence ID" value="SEN40358.1"/>
    <property type="molecule type" value="Genomic_DNA"/>
</dbReference>
<dbReference type="AlphaFoldDB" id="A0A1H8GAP6"/>
<dbReference type="InterPro" id="IPR020843">
    <property type="entry name" value="ER"/>
</dbReference>
<dbReference type="OrthoDB" id="10249at2157"/>
<dbReference type="InterPro" id="IPR013149">
    <property type="entry name" value="ADH-like_C"/>
</dbReference>
<dbReference type="SMART" id="SM00829">
    <property type="entry name" value="PKS_ER"/>
    <property type="match status" value="1"/>
</dbReference>
<dbReference type="CDD" id="cd05288">
    <property type="entry name" value="PGDH"/>
    <property type="match status" value="1"/>
</dbReference>
<dbReference type="Pfam" id="PF16884">
    <property type="entry name" value="ADH_N_2"/>
    <property type="match status" value="1"/>
</dbReference>
<dbReference type="PANTHER" id="PTHR43205">
    <property type="entry name" value="PROSTAGLANDIN REDUCTASE"/>
    <property type="match status" value="1"/>
</dbReference>
<feature type="region of interest" description="Disordered" evidence="2">
    <location>
        <begin position="1"/>
        <end position="20"/>
    </location>
</feature>
<evidence type="ECO:0000313" key="5">
    <source>
        <dbReference type="Proteomes" id="UP000198775"/>
    </source>
</evidence>
<dbReference type="GO" id="GO:0016628">
    <property type="term" value="F:oxidoreductase activity, acting on the CH-CH group of donors, NAD or NADP as acceptor"/>
    <property type="evidence" value="ECO:0007669"/>
    <property type="project" value="InterPro"/>
</dbReference>
<dbReference type="SUPFAM" id="SSF51735">
    <property type="entry name" value="NAD(P)-binding Rossmann-fold domains"/>
    <property type="match status" value="1"/>
</dbReference>
<evidence type="ECO:0000259" key="3">
    <source>
        <dbReference type="SMART" id="SM00829"/>
    </source>
</evidence>
<sequence length="336" mass="36143">MAGTNRQWILESRPTGEPTMDNFELRESEVPEPDHGEVLVESRYLSVDPYMRGRMRDAESYAEPWDVGDVMQAGVVGAVVESNHPDFEEGDVATGNLRWAEYAVADGDELQPVDPDLAPVSTALGVLGMPGRTAYFGTLEVAEPEPGDTVLVSGAAGAVGSVVGQISKLAGARVVGIAGAEEKTDWLTEELGFDAAINYKEADNLYAAVGEACPDGVDAYFDNVGGEITDAAFAHLNVRARVAVCGQISLYNATERPMGPRKLAGLIETRARVQGLLVRDWAGRFGEATEQLAEWVQNGDVQYRETVTEGFENMPEAFLGLFDGVNIGKQLVKVED</sequence>
<dbReference type="Proteomes" id="UP000198775">
    <property type="component" value="Unassembled WGS sequence"/>
</dbReference>
<keyword evidence="5" id="KW-1185">Reference proteome</keyword>
<accession>A0A1H8GAP6</accession>
<dbReference type="FunFam" id="3.40.50.720:FF:000121">
    <property type="entry name" value="Prostaglandin reductase 2"/>
    <property type="match status" value="1"/>
</dbReference>
<keyword evidence="1" id="KW-0560">Oxidoreductase</keyword>
<dbReference type="Gene3D" id="3.90.180.10">
    <property type="entry name" value="Medium-chain alcohol dehydrogenases, catalytic domain"/>
    <property type="match status" value="1"/>
</dbReference>
<dbReference type="InterPro" id="IPR011032">
    <property type="entry name" value="GroES-like_sf"/>
</dbReference>
<name>A0A1H8GAP6_9EURY</name>
<dbReference type="InterPro" id="IPR041694">
    <property type="entry name" value="ADH_N_2"/>
</dbReference>
<evidence type="ECO:0000313" key="4">
    <source>
        <dbReference type="EMBL" id="SEN40358.1"/>
    </source>
</evidence>
<dbReference type="InterPro" id="IPR045010">
    <property type="entry name" value="MDR_fam"/>
</dbReference>
<evidence type="ECO:0000256" key="2">
    <source>
        <dbReference type="SAM" id="MobiDB-lite"/>
    </source>
</evidence>
<dbReference type="Gene3D" id="3.40.50.720">
    <property type="entry name" value="NAD(P)-binding Rossmann-like Domain"/>
    <property type="match status" value="1"/>
</dbReference>
<reference evidence="5" key="1">
    <citation type="submission" date="2016-10" db="EMBL/GenBank/DDBJ databases">
        <authorList>
            <person name="Varghese N."/>
            <person name="Submissions S."/>
        </authorList>
    </citation>
    <scope>NUCLEOTIDE SEQUENCE [LARGE SCALE GENOMIC DNA]</scope>
    <source>
        <strain evidence="5">IBRC-M 10043</strain>
    </source>
</reference>
<evidence type="ECO:0000256" key="1">
    <source>
        <dbReference type="ARBA" id="ARBA00023002"/>
    </source>
</evidence>
<dbReference type="Pfam" id="PF00107">
    <property type="entry name" value="ADH_zinc_N"/>
    <property type="match status" value="1"/>
</dbReference>
<dbReference type="RefSeq" id="WP_092657863.1">
    <property type="nucleotide sequence ID" value="NZ_FOCX01000003.1"/>
</dbReference>
<dbReference type="SUPFAM" id="SSF50129">
    <property type="entry name" value="GroES-like"/>
    <property type="match status" value="2"/>
</dbReference>
<gene>
    <name evidence="4" type="ORF">SAMN05216388_100330</name>
</gene>
<proteinExistence type="predicted"/>
<organism evidence="4 5">
    <name type="scientific">Halorientalis persicus</name>
    <dbReference type="NCBI Taxonomy" id="1367881"/>
    <lineage>
        <taxon>Archaea</taxon>
        <taxon>Methanobacteriati</taxon>
        <taxon>Methanobacteriota</taxon>
        <taxon>Stenosarchaea group</taxon>
        <taxon>Halobacteria</taxon>
        <taxon>Halobacteriales</taxon>
        <taxon>Haloarculaceae</taxon>
        <taxon>Halorientalis</taxon>
    </lineage>
</organism>
<protein>
    <recommendedName>
        <fullName evidence="3">Enoyl reductase (ER) domain-containing protein</fullName>
    </recommendedName>
</protein>
<dbReference type="InterPro" id="IPR036291">
    <property type="entry name" value="NAD(P)-bd_dom_sf"/>
</dbReference>
<dbReference type="PANTHER" id="PTHR43205:SF7">
    <property type="entry name" value="PROSTAGLANDIN REDUCTASE 1"/>
    <property type="match status" value="1"/>
</dbReference>
<feature type="domain" description="Enoyl reductase (ER)" evidence="3">
    <location>
        <begin position="18"/>
        <end position="332"/>
    </location>
</feature>